<organism evidence="1 2">
    <name type="scientific">Clonorchis sinensis</name>
    <name type="common">Chinese liver fluke</name>
    <dbReference type="NCBI Taxonomy" id="79923"/>
    <lineage>
        <taxon>Eukaryota</taxon>
        <taxon>Metazoa</taxon>
        <taxon>Spiralia</taxon>
        <taxon>Lophotrochozoa</taxon>
        <taxon>Platyhelminthes</taxon>
        <taxon>Trematoda</taxon>
        <taxon>Digenea</taxon>
        <taxon>Opisthorchiida</taxon>
        <taxon>Opisthorchiata</taxon>
        <taxon>Opisthorchiidae</taxon>
        <taxon>Clonorchis</taxon>
    </lineage>
</organism>
<sequence length="205" mass="23293">MEDAKNAGNVRKLSHLVRSTDPRKPLVIEIIRDQSGSLICSNAERLDRWAQYFEQQFIRTPATSNPESWPSTERALNITRRTLWLYGSEASVSTLMLLSLMTMMMTAYVPSNATECRPVLVVVLRSVISDLKVPQIHRLQKPILETILRYRQHCNLPVRKFLCTASGSILPTTFNMIGIGRTVCTVHVYRRIGQLMDSGICQFPT</sequence>
<evidence type="ECO:0000313" key="2">
    <source>
        <dbReference type="Proteomes" id="UP000008909"/>
    </source>
</evidence>
<evidence type="ECO:0000313" key="1">
    <source>
        <dbReference type="EMBL" id="GAA50900.1"/>
    </source>
</evidence>
<dbReference type="AlphaFoldDB" id="G7YD66"/>
<dbReference type="EMBL" id="DF143091">
    <property type="protein sequence ID" value="GAA50900.1"/>
    <property type="molecule type" value="Genomic_DNA"/>
</dbReference>
<reference key="2">
    <citation type="submission" date="2011-10" db="EMBL/GenBank/DDBJ databases">
        <title>The genome and transcriptome sequence of Clonorchis sinensis provide insights into the carcinogenic liver fluke.</title>
        <authorList>
            <person name="Wang X."/>
            <person name="Huang Y."/>
            <person name="Chen W."/>
            <person name="Liu H."/>
            <person name="Guo L."/>
            <person name="Chen Y."/>
            <person name="Luo F."/>
            <person name="Zhou W."/>
            <person name="Sun J."/>
            <person name="Mao Q."/>
            <person name="Liang P."/>
            <person name="Zhou C."/>
            <person name="Tian Y."/>
            <person name="Men J."/>
            <person name="Lv X."/>
            <person name="Huang L."/>
            <person name="Zhou J."/>
            <person name="Hu Y."/>
            <person name="Li R."/>
            <person name="Zhang F."/>
            <person name="Lei H."/>
            <person name="Li X."/>
            <person name="Hu X."/>
            <person name="Liang C."/>
            <person name="Xu J."/>
            <person name="Wu Z."/>
            <person name="Yu X."/>
        </authorList>
    </citation>
    <scope>NUCLEOTIDE SEQUENCE</scope>
    <source>
        <strain>Henan</strain>
    </source>
</reference>
<gene>
    <name evidence="1" type="ORF">CLF_105199</name>
</gene>
<proteinExistence type="predicted"/>
<name>G7YD66_CLOSI</name>
<reference evidence="1" key="1">
    <citation type="journal article" date="2011" name="Genome Biol.">
        <title>The draft genome of the carcinogenic human liver fluke Clonorchis sinensis.</title>
        <authorList>
            <person name="Wang X."/>
            <person name="Chen W."/>
            <person name="Huang Y."/>
            <person name="Sun J."/>
            <person name="Men J."/>
            <person name="Liu H."/>
            <person name="Luo F."/>
            <person name="Guo L."/>
            <person name="Lv X."/>
            <person name="Deng C."/>
            <person name="Zhou C."/>
            <person name="Fan Y."/>
            <person name="Li X."/>
            <person name="Huang L."/>
            <person name="Hu Y."/>
            <person name="Liang C."/>
            <person name="Hu X."/>
            <person name="Xu J."/>
            <person name="Yu X."/>
        </authorList>
    </citation>
    <scope>NUCLEOTIDE SEQUENCE [LARGE SCALE GENOMIC DNA]</scope>
    <source>
        <strain evidence="1">Henan</strain>
    </source>
</reference>
<dbReference type="Proteomes" id="UP000008909">
    <property type="component" value="Unassembled WGS sequence"/>
</dbReference>
<accession>G7YD66</accession>
<keyword evidence="2" id="KW-1185">Reference proteome</keyword>
<protein>
    <submittedName>
        <fullName evidence="1">Uncharacterized protein</fullName>
    </submittedName>
</protein>